<dbReference type="AlphaFoldDB" id="A0A4Y2UJR6"/>
<proteinExistence type="predicted"/>
<evidence type="ECO:0000313" key="2">
    <source>
        <dbReference type="EMBL" id="GBO12442.1"/>
    </source>
</evidence>
<sequence length="177" mass="20382">MQTTPQWVRPSNKIYDPSDKVRPQTKSAAPQTKVSQTKVRPLRRRYDPSDGGTTPQTGILTLRGGAALQKKVRHLRQVIPQKWRNDPQTVRTSSVGTTSDRYDISNWRNISDRYDIFRTKVQPERGTTRSRRPHRRQLVLPTITISHRAGHYYTSGSSHHLERKRFGVTSVKSALQK</sequence>
<feature type="region of interest" description="Disordered" evidence="1">
    <location>
        <begin position="1"/>
        <end position="59"/>
    </location>
</feature>
<reference evidence="2 3" key="1">
    <citation type="journal article" date="2019" name="Sci. Rep.">
        <title>Orb-weaving spider Araneus ventricosus genome elucidates the spidroin gene catalogue.</title>
        <authorList>
            <person name="Kono N."/>
            <person name="Nakamura H."/>
            <person name="Ohtoshi R."/>
            <person name="Moran D.A.P."/>
            <person name="Shinohara A."/>
            <person name="Yoshida Y."/>
            <person name="Fujiwara M."/>
            <person name="Mori M."/>
            <person name="Tomita M."/>
            <person name="Arakawa K."/>
        </authorList>
    </citation>
    <scope>NUCLEOTIDE SEQUENCE [LARGE SCALE GENOMIC DNA]</scope>
</reference>
<organism evidence="2 3">
    <name type="scientific">Araneus ventricosus</name>
    <name type="common">Orbweaver spider</name>
    <name type="synonym">Epeira ventricosa</name>
    <dbReference type="NCBI Taxonomy" id="182803"/>
    <lineage>
        <taxon>Eukaryota</taxon>
        <taxon>Metazoa</taxon>
        <taxon>Ecdysozoa</taxon>
        <taxon>Arthropoda</taxon>
        <taxon>Chelicerata</taxon>
        <taxon>Arachnida</taxon>
        <taxon>Araneae</taxon>
        <taxon>Araneomorphae</taxon>
        <taxon>Entelegynae</taxon>
        <taxon>Araneoidea</taxon>
        <taxon>Araneidae</taxon>
        <taxon>Araneus</taxon>
    </lineage>
</organism>
<feature type="compositionally biased region" description="Polar residues" evidence="1">
    <location>
        <begin position="24"/>
        <end position="38"/>
    </location>
</feature>
<comment type="caution">
    <text evidence="2">The sequence shown here is derived from an EMBL/GenBank/DDBJ whole genome shotgun (WGS) entry which is preliminary data.</text>
</comment>
<evidence type="ECO:0000256" key="1">
    <source>
        <dbReference type="SAM" id="MobiDB-lite"/>
    </source>
</evidence>
<dbReference type="Proteomes" id="UP000499080">
    <property type="component" value="Unassembled WGS sequence"/>
</dbReference>
<protein>
    <submittedName>
        <fullName evidence="2">Uncharacterized protein</fullName>
    </submittedName>
</protein>
<dbReference type="EMBL" id="BGPR01036979">
    <property type="protein sequence ID" value="GBO12442.1"/>
    <property type="molecule type" value="Genomic_DNA"/>
</dbReference>
<keyword evidence="3" id="KW-1185">Reference proteome</keyword>
<evidence type="ECO:0000313" key="3">
    <source>
        <dbReference type="Proteomes" id="UP000499080"/>
    </source>
</evidence>
<name>A0A4Y2UJR6_ARAVE</name>
<gene>
    <name evidence="2" type="ORF">AVEN_204875_1</name>
</gene>
<accession>A0A4Y2UJR6</accession>